<gene>
    <name evidence="1" type="ORF">Bca52824_074933</name>
</gene>
<sequence length="83" mass="9655">MEPEITDGSEGRIWCLRDEFAHVRSVAGEMIHVTKDNIRKILERASVFEEIHICLPKHATSFFNDTATKLAPRSTPRMRSMRW</sequence>
<dbReference type="EMBL" id="JAAMPC010000015">
    <property type="protein sequence ID" value="KAG2255639.1"/>
    <property type="molecule type" value="Genomic_DNA"/>
</dbReference>
<evidence type="ECO:0000313" key="1">
    <source>
        <dbReference type="EMBL" id="KAG2255639.1"/>
    </source>
</evidence>
<accession>A0A8X7PU32</accession>
<protein>
    <submittedName>
        <fullName evidence="1">Uncharacterized protein</fullName>
    </submittedName>
</protein>
<organism evidence="1 2">
    <name type="scientific">Brassica carinata</name>
    <name type="common">Ethiopian mustard</name>
    <name type="synonym">Abyssinian cabbage</name>
    <dbReference type="NCBI Taxonomy" id="52824"/>
    <lineage>
        <taxon>Eukaryota</taxon>
        <taxon>Viridiplantae</taxon>
        <taxon>Streptophyta</taxon>
        <taxon>Embryophyta</taxon>
        <taxon>Tracheophyta</taxon>
        <taxon>Spermatophyta</taxon>
        <taxon>Magnoliopsida</taxon>
        <taxon>eudicotyledons</taxon>
        <taxon>Gunneridae</taxon>
        <taxon>Pentapetalae</taxon>
        <taxon>rosids</taxon>
        <taxon>malvids</taxon>
        <taxon>Brassicales</taxon>
        <taxon>Brassicaceae</taxon>
        <taxon>Brassiceae</taxon>
        <taxon>Brassica</taxon>
    </lineage>
</organism>
<proteinExistence type="predicted"/>
<name>A0A8X7PU32_BRACI</name>
<keyword evidence="2" id="KW-1185">Reference proteome</keyword>
<dbReference type="AlphaFoldDB" id="A0A8X7PU32"/>
<reference evidence="1 2" key="1">
    <citation type="submission" date="2020-02" db="EMBL/GenBank/DDBJ databases">
        <authorList>
            <person name="Ma Q."/>
            <person name="Huang Y."/>
            <person name="Song X."/>
            <person name="Pei D."/>
        </authorList>
    </citation>
    <scope>NUCLEOTIDE SEQUENCE [LARGE SCALE GENOMIC DNA]</scope>
    <source>
        <strain evidence="1">Sxm20200214</strain>
        <tissue evidence="1">Leaf</tissue>
    </source>
</reference>
<evidence type="ECO:0000313" key="2">
    <source>
        <dbReference type="Proteomes" id="UP000886595"/>
    </source>
</evidence>
<comment type="caution">
    <text evidence="1">The sequence shown here is derived from an EMBL/GenBank/DDBJ whole genome shotgun (WGS) entry which is preliminary data.</text>
</comment>
<dbReference type="Proteomes" id="UP000886595">
    <property type="component" value="Unassembled WGS sequence"/>
</dbReference>